<accession>A0A840S1X9</accession>
<feature type="chain" id="PRO_5032486241" description="TonB-dependent receptor" evidence="2">
    <location>
        <begin position="19"/>
        <end position="208"/>
    </location>
</feature>
<name>A0A840S1X9_9BURK</name>
<proteinExistence type="predicted"/>
<dbReference type="EMBL" id="JACHHO010000001">
    <property type="protein sequence ID" value="MBB5202864.1"/>
    <property type="molecule type" value="Genomic_DNA"/>
</dbReference>
<gene>
    <name evidence="3" type="ORF">HNQ51_000157</name>
</gene>
<comment type="caution">
    <text evidence="3">The sequence shown here is derived from an EMBL/GenBank/DDBJ whole genome shotgun (WGS) entry which is preliminary data.</text>
</comment>
<keyword evidence="2" id="KW-0732">Signal</keyword>
<organism evidence="3 4">
    <name type="scientific">Inhella inkyongensis</name>
    <dbReference type="NCBI Taxonomy" id="392593"/>
    <lineage>
        <taxon>Bacteria</taxon>
        <taxon>Pseudomonadati</taxon>
        <taxon>Pseudomonadota</taxon>
        <taxon>Betaproteobacteria</taxon>
        <taxon>Burkholderiales</taxon>
        <taxon>Sphaerotilaceae</taxon>
        <taxon>Inhella</taxon>
    </lineage>
</organism>
<feature type="signal peptide" evidence="2">
    <location>
        <begin position="1"/>
        <end position="18"/>
    </location>
</feature>
<feature type="compositionally biased region" description="Polar residues" evidence="1">
    <location>
        <begin position="181"/>
        <end position="194"/>
    </location>
</feature>
<reference evidence="3 4" key="1">
    <citation type="submission" date="2020-08" db="EMBL/GenBank/DDBJ databases">
        <title>Genomic Encyclopedia of Type Strains, Phase IV (KMG-IV): sequencing the most valuable type-strain genomes for metagenomic binning, comparative biology and taxonomic classification.</title>
        <authorList>
            <person name="Goeker M."/>
        </authorList>
    </citation>
    <scope>NUCLEOTIDE SEQUENCE [LARGE SCALE GENOMIC DNA]</scope>
    <source>
        <strain evidence="3 4">DSM 23958</strain>
    </source>
</reference>
<dbReference type="OrthoDB" id="9893542at2"/>
<evidence type="ECO:0000313" key="3">
    <source>
        <dbReference type="EMBL" id="MBB5202864.1"/>
    </source>
</evidence>
<evidence type="ECO:0000256" key="1">
    <source>
        <dbReference type="SAM" id="MobiDB-lite"/>
    </source>
</evidence>
<sequence length="208" mass="21766">MKALFPLLLAGLCGAALAQAPAPGALPAMAPGAAKLQLRSLDPAKPVTLQTLRALPPDTLVQTRSGRQVPARQVLALADAIRAAQQQRPQARELQFSRSTGSPAVNLAPGVNLAAVMARPATDVVQLPNGQRLSVADLQKLDALSRQINGRGFVAGTPARAPAGPAIKIDSARDLDKLRSQPDSTVLENPQGQRITLGELRQAARRGQ</sequence>
<evidence type="ECO:0000256" key="2">
    <source>
        <dbReference type="SAM" id="SignalP"/>
    </source>
</evidence>
<keyword evidence="4" id="KW-1185">Reference proteome</keyword>
<evidence type="ECO:0008006" key="5">
    <source>
        <dbReference type="Google" id="ProtNLM"/>
    </source>
</evidence>
<feature type="region of interest" description="Disordered" evidence="1">
    <location>
        <begin position="179"/>
        <end position="208"/>
    </location>
</feature>
<protein>
    <recommendedName>
        <fullName evidence="5">TonB-dependent receptor</fullName>
    </recommendedName>
</protein>
<evidence type="ECO:0000313" key="4">
    <source>
        <dbReference type="Proteomes" id="UP000554837"/>
    </source>
</evidence>
<dbReference type="AlphaFoldDB" id="A0A840S1X9"/>
<dbReference type="RefSeq" id="WP_138858046.1">
    <property type="nucleotide sequence ID" value="NZ_CP040709.1"/>
</dbReference>
<dbReference type="Proteomes" id="UP000554837">
    <property type="component" value="Unassembled WGS sequence"/>
</dbReference>